<dbReference type="GO" id="GO:0004506">
    <property type="term" value="F:squalene monooxygenase activity"/>
    <property type="evidence" value="ECO:0007669"/>
    <property type="project" value="UniProtKB-EC"/>
</dbReference>
<dbReference type="InterPro" id="IPR006076">
    <property type="entry name" value="FAD-dep_OxRdtase"/>
</dbReference>
<dbReference type="InterPro" id="IPR000719">
    <property type="entry name" value="Prot_kinase_dom"/>
</dbReference>
<evidence type="ECO:0000256" key="11">
    <source>
        <dbReference type="ARBA" id="ARBA00023136"/>
    </source>
</evidence>
<gene>
    <name evidence="14" type="ORF">G7Y89_g12313</name>
</gene>
<dbReference type="InterPro" id="IPR008271">
    <property type="entry name" value="Ser/Thr_kinase_AS"/>
</dbReference>
<keyword evidence="11 12" id="KW-0472">Membrane</keyword>
<comment type="subcellular location">
    <subcellularLocation>
        <location evidence="2">Microsome membrane</location>
        <topology evidence="2">Multi-pass membrane protein</topology>
    </subcellularLocation>
</comment>
<dbReference type="SUPFAM" id="SSF56112">
    <property type="entry name" value="Protein kinase-like (PK-like)"/>
    <property type="match status" value="1"/>
</dbReference>
<comment type="caution">
    <text evidence="14">The sequence shown here is derived from an EMBL/GenBank/DDBJ whole genome shotgun (WGS) entry which is preliminary data.</text>
</comment>
<dbReference type="InterPro" id="IPR040125">
    <property type="entry name" value="Squalene_monox"/>
</dbReference>
<dbReference type="PROSITE" id="PS50011">
    <property type="entry name" value="PROTEIN_KINASE_DOM"/>
    <property type="match status" value="1"/>
</dbReference>
<dbReference type="Gene3D" id="1.10.510.10">
    <property type="entry name" value="Transferase(Phosphotransferase) domain 1"/>
    <property type="match status" value="1"/>
</dbReference>
<dbReference type="InterPro" id="IPR036188">
    <property type="entry name" value="FAD/NAD-bd_sf"/>
</dbReference>
<dbReference type="GO" id="GO:0005524">
    <property type="term" value="F:ATP binding"/>
    <property type="evidence" value="ECO:0007669"/>
    <property type="project" value="InterPro"/>
</dbReference>
<evidence type="ECO:0000256" key="7">
    <source>
        <dbReference type="ARBA" id="ARBA00022827"/>
    </source>
</evidence>
<dbReference type="PANTHER" id="PTHR10835">
    <property type="entry name" value="SQUALENE MONOOXYGENASE"/>
    <property type="match status" value="1"/>
</dbReference>
<feature type="transmembrane region" description="Helical" evidence="12">
    <location>
        <begin position="20"/>
        <end position="39"/>
    </location>
</feature>
<dbReference type="Gene3D" id="1.25.40.10">
    <property type="entry name" value="Tetratricopeptide repeat domain"/>
    <property type="match status" value="1"/>
</dbReference>
<dbReference type="Pfam" id="PF00069">
    <property type="entry name" value="Pkinase"/>
    <property type="match status" value="1"/>
</dbReference>
<dbReference type="SUPFAM" id="SSF48452">
    <property type="entry name" value="TPR-like"/>
    <property type="match status" value="1"/>
</dbReference>
<feature type="transmembrane region" description="Helical" evidence="12">
    <location>
        <begin position="357"/>
        <end position="374"/>
    </location>
</feature>
<evidence type="ECO:0000256" key="5">
    <source>
        <dbReference type="ARBA" id="ARBA00022630"/>
    </source>
</evidence>
<keyword evidence="7" id="KW-0274">FAD</keyword>
<dbReference type="InterPro" id="IPR011990">
    <property type="entry name" value="TPR-like_helical_dom_sf"/>
</dbReference>
<evidence type="ECO:0000256" key="8">
    <source>
        <dbReference type="ARBA" id="ARBA00022848"/>
    </source>
</evidence>
<dbReference type="PANTHER" id="PTHR10835:SF0">
    <property type="entry name" value="SQUALENE MONOOXYGENASE"/>
    <property type="match status" value="1"/>
</dbReference>
<accession>A0A8H4RC31</accession>
<feature type="transmembrane region" description="Helical" evidence="12">
    <location>
        <begin position="412"/>
        <end position="430"/>
    </location>
</feature>
<dbReference type="SUPFAM" id="SSF51905">
    <property type="entry name" value="FAD/NAD(P)-binding domain"/>
    <property type="match status" value="1"/>
</dbReference>
<dbReference type="GO" id="GO:0016020">
    <property type="term" value="C:membrane"/>
    <property type="evidence" value="ECO:0007669"/>
    <property type="project" value="InterPro"/>
</dbReference>
<evidence type="ECO:0000256" key="12">
    <source>
        <dbReference type="SAM" id="Phobius"/>
    </source>
</evidence>
<dbReference type="GO" id="GO:0004672">
    <property type="term" value="F:protein kinase activity"/>
    <property type="evidence" value="ECO:0007669"/>
    <property type="project" value="InterPro"/>
</dbReference>
<dbReference type="OrthoDB" id="1678617at2759"/>
<dbReference type="GO" id="GO:0050660">
    <property type="term" value="F:flavin adenine dinucleotide binding"/>
    <property type="evidence" value="ECO:0007669"/>
    <property type="project" value="InterPro"/>
</dbReference>
<evidence type="ECO:0000256" key="4">
    <source>
        <dbReference type="ARBA" id="ARBA00012312"/>
    </source>
</evidence>
<dbReference type="InterPro" id="IPR011009">
    <property type="entry name" value="Kinase-like_dom_sf"/>
</dbReference>
<dbReference type="GO" id="GO:0005783">
    <property type="term" value="C:endoplasmic reticulum"/>
    <property type="evidence" value="ECO:0007669"/>
    <property type="project" value="TreeGrafter"/>
</dbReference>
<evidence type="ECO:0000256" key="1">
    <source>
        <dbReference type="ARBA" id="ARBA00001974"/>
    </source>
</evidence>
<dbReference type="EC" id="1.14.14.17" evidence="4"/>
<dbReference type="SMART" id="SM00220">
    <property type="entry name" value="S_TKc"/>
    <property type="match status" value="1"/>
</dbReference>
<comment type="cofactor">
    <cofactor evidence="1">
        <name>FAD</name>
        <dbReference type="ChEBI" id="CHEBI:57692"/>
    </cofactor>
</comment>
<feature type="domain" description="Protein kinase" evidence="13">
    <location>
        <begin position="423"/>
        <end position="785"/>
    </location>
</feature>
<name>A0A8H4RC31_9HELO</name>
<keyword evidence="6 12" id="KW-0812">Transmembrane</keyword>
<dbReference type="Proteomes" id="UP000566819">
    <property type="component" value="Unassembled WGS sequence"/>
</dbReference>
<keyword evidence="8" id="KW-0492">Microsome</keyword>
<reference evidence="14 15" key="1">
    <citation type="submission" date="2020-03" db="EMBL/GenBank/DDBJ databases">
        <title>Draft Genome Sequence of Cudoniella acicularis.</title>
        <authorList>
            <person name="Buettner E."/>
            <person name="Kellner H."/>
        </authorList>
    </citation>
    <scope>NUCLEOTIDE SEQUENCE [LARGE SCALE GENOMIC DNA]</scope>
    <source>
        <strain evidence="14 15">DSM 108380</strain>
    </source>
</reference>
<keyword evidence="15" id="KW-1185">Reference proteome</keyword>
<comment type="similarity">
    <text evidence="3">Belongs to the squalene monooxygenase family.</text>
</comment>
<dbReference type="PRINTS" id="PR00420">
    <property type="entry name" value="RNGMNOXGNASE"/>
</dbReference>
<evidence type="ECO:0000256" key="6">
    <source>
        <dbReference type="ARBA" id="ARBA00022692"/>
    </source>
</evidence>
<keyword evidence="10" id="KW-0560">Oxidoreductase</keyword>
<evidence type="ECO:0000313" key="15">
    <source>
        <dbReference type="Proteomes" id="UP000566819"/>
    </source>
</evidence>
<evidence type="ECO:0000313" key="14">
    <source>
        <dbReference type="EMBL" id="KAF4625851.1"/>
    </source>
</evidence>
<evidence type="ECO:0000256" key="2">
    <source>
        <dbReference type="ARBA" id="ARBA00004154"/>
    </source>
</evidence>
<protein>
    <recommendedName>
        <fullName evidence="4">squalene monooxygenase</fullName>
        <ecNumber evidence="4">1.14.14.17</ecNumber>
    </recommendedName>
</protein>
<evidence type="ECO:0000256" key="3">
    <source>
        <dbReference type="ARBA" id="ARBA00008802"/>
    </source>
</evidence>
<keyword evidence="9 12" id="KW-1133">Transmembrane helix</keyword>
<sequence>MSSSTLQSANEQRRRLHHEADVVVVGAGVFGCAAAFALAKQGRSVLLLERWLKEPDRIVGELLQPGGVSALEKLGLGDCLEGIDAVAVKGYQVIYYGQGVQIPYPENAGGHGGVKNEKGSRPQGRAFHHGLTDTIVSTASPQVLGVESKTLNPATGEKEKDCYFGQLTIIADGYASRFRKQYIGKAPVVKSKFYALELIDCPLPVPNHGTVILSQTSPVLLYQIGTHETRALIDIPENLPTATPANGGVRGHIRNVILPALPKQVQPCFEAAIADGKIPRSMPNSFLPPSTQTQKGVVVLGDAMNMRHPLTGGGMTVAFNDVVLLAELLSPERIPSLADTNKVQAAMKQFHWKRKNLSSIINILAMALYSLFAADDRELKTLQRGCFQYFKQGGNCIDGPSGLLAGIIRRPFVLFYHFFAVALLSIWMVMQSTMGSILGAWKFPLAIQEIIQPKNNVIVKLPVHLFFHLFYEFHWYLGKHLRINVSRSSPQHLYPQQSFYGDSHGPSTRLQLEQPRSDLALTNTLSSFGIPSPEISASFRFYMILGIAQDMHVDFVPSTYQTSLGILGRGATGDVRQRSVNPQFSLAFKRILRDHVLLNEMIILSHQPVRTHSHIIDIKGISWEPSGIIHGDIKPDNVLVFKSETAGLQAKLSDFGYSRWIDSDFSENTTPFVFLPKSRPWNSPEHHHREFEFSAATKTDAFSFGVFTLWLLFYNISGLEDSFTNDTSDLEERPIIEVARCHIRGMKDTELETKTLLLQIFEQCLANEPEERSTMDTILSLFRFMQLVKVSERNAVAPAPPQLFEVDFRVRTQIFQCFECLADETKKMVDIRCTKRVDAKAETFLALSQKRHILEEQLIALKHSTNQGYNPSAVYGFGYAGGHMSTTTDAQYYREQKLLDSVQTVHAREILDWATVPGFPHWIVHIAAGHYQVILENLGLLDKAEELARDMFTKVSLILPETHVAVRAKEFNLARAIYMQGELEMAEKLAKEVMDGQRNSPFENKLAKLQQLTLLACVYAAHGKPRKAAHLMETLVRRFSETFGEHHIRTLMSKLTLAEILRSQKRIKEALELRKSVLQTATVALREEHEFPICAKMTVDRLLGEKRGLLGAYLGRRKDGTLRLEIPEYIKSSQALLGNDHPFTIDLLVSTVKKLTVKARFPEAIAIQEQIIILSEERLGLNYLRTI</sequence>
<dbReference type="Pfam" id="PF08491">
    <property type="entry name" value="SE"/>
    <property type="match status" value="1"/>
</dbReference>
<evidence type="ECO:0000256" key="10">
    <source>
        <dbReference type="ARBA" id="ARBA00023002"/>
    </source>
</evidence>
<evidence type="ECO:0000256" key="9">
    <source>
        <dbReference type="ARBA" id="ARBA00022989"/>
    </source>
</evidence>
<dbReference type="GO" id="GO:0006696">
    <property type="term" value="P:ergosterol biosynthetic process"/>
    <property type="evidence" value="ECO:0007669"/>
    <property type="project" value="TreeGrafter"/>
</dbReference>
<dbReference type="InterPro" id="IPR013698">
    <property type="entry name" value="Squalene_epoxidase"/>
</dbReference>
<dbReference type="Gene3D" id="3.50.50.60">
    <property type="entry name" value="FAD/NAD(P)-binding domain"/>
    <property type="match status" value="1"/>
</dbReference>
<keyword evidence="8" id="KW-0256">Endoplasmic reticulum</keyword>
<keyword evidence="5" id="KW-0285">Flavoprotein</keyword>
<dbReference type="EMBL" id="JAAMPI010001281">
    <property type="protein sequence ID" value="KAF4625851.1"/>
    <property type="molecule type" value="Genomic_DNA"/>
</dbReference>
<evidence type="ECO:0000259" key="13">
    <source>
        <dbReference type="PROSITE" id="PS50011"/>
    </source>
</evidence>
<organism evidence="14 15">
    <name type="scientific">Cudoniella acicularis</name>
    <dbReference type="NCBI Taxonomy" id="354080"/>
    <lineage>
        <taxon>Eukaryota</taxon>
        <taxon>Fungi</taxon>
        <taxon>Dikarya</taxon>
        <taxon>Ascomycota</taxon>
        <taxon>Pezizomycotina</taxon>
        <taxon>Leotiomycetes</taxon>
        <taxon>Helotiales</taxon>
        <taxon>Tricladiaceae</taxon>
        <taxon>Cudoniella</taxon>
    </lineage>
</organism>
<dbReference type="PROSITE" id="PS00108">
    <property type="entry name" value="PROTEIN_KINASE_ST"/>
    <property type="match status" value="1"/>
</dbReference>
<proteinExistence type="inferred from homology"/>
<dbReference type="Pfam" id="PF01266">
    <property type="entry name" value="DAO"/>
    <property type="match status" value="1"/>
</dbReference>
<dbReference type="AlphaFoldDB" id="A0A8H4RC31"/>